<dbReference type="Gene3D" id="3.40.50.150">
    <property type="entry name" value="Vaccinia Virus protein VP39"/>
    <property type="match status" value="1"/>
</dbReference>
<dbReference type="EMBL" id="AGWX01000004">
    <property type="protein sequence ID" value="EKS36391.1"/>
    <property type="molecule type" value="Genomic_DNA"/>
</dbReference>
<dbReference type="Pfam" id="PF13489">
    <property type="entry name" value="Methyltransf_23"/>
    <property type="match status" value="1"/>
</dbReference>
<evidence type="ECO:0000313" key="3">
    <source>
        <dbReference type="Proteomes" id="UP000001096"/>
    </source>
</evidence>
<dbReference type="PATRIC" id="fig|883078.3.peg.2902"/>
<organism evidence="2 3">
    <name type="scientific">Afipia broomeae ATCC 49717</name>
    <dbReference type="NCBI Taxonomy" id="883078"/>
    <lineage>
        <taxon>Bacteria</taxon>
        <taxon>Pseudomonadati</taxon>
        <taxon>Pseudomonadota</taxon>
        <taxon>Alphaproteobacteria</taxon>
        <taxon>Hyphomicrobiales</taxon>
        <taxon>Nitrobacteraceae</taxon>
        <taxon>Afipia</taxon>
    </lineage>
</organism>
<dbReference type="InterPro" id="IPR029063">
    <property type="entry name" value="SAM-dependent_MTases_sf"/>
</dbReference>
<dbReference type="eggNOG" id="COG0500">
    <property type="taxonomic scope" value="Bacteria"/>
</dbReference>
<dbReference type="Pfam" id="PF08484">
    <property type="entry name" value="Methyltransf_14"/>
    <property type="match status" value="1"/>
</dbReference>
<reference evidence="2 3" key="1">
    <citation type="submission" date="2012-04" db="EMBL/GenBank/DDBJ databases">
        <title>The Genome Sequence of Afipia broomeae ATCC 49717.</title>
        <authorList>
            <consortium name="The Broad Institute Genome Sequencing Platform"/>
            <person name="Earl A."/>
            <person name="Ward D."/>
            <person name="Feldgarden M."/>
            <person name="Gevers D."/>
            <person name="Huys G."/>
            <person name="Walker B."/>
            <person name="Young S.K."/>
            <person name="Zeng Q."/>
            <person name="Gargeya S."/>
            <person name="Fitzgerald M."/>
            <person name="Haas B."/>
            <person name="Abouelleil A."/>
            <person name="Alvarado L."/>
            <person name="Arachchi H.M."/>
            <person name="Berlin A."/>
            <person name="Chapman S.B."/>
            <person name="Goldberg J."/>
            <person name="Griggs A."/>
            <person name="Gujja S."/>
            <person name="Hansen M."/>
            <person name="Howarth C."/>
            <person name="Imamovic A."/>
            <person name="Larimer J."/>
            <person name="McCowen C."/>
            <person name="Montmayeur A."/>
            <person name="Murphy C."/>
            <person name="Neiman D."/>
            <person name="Pearson M."/>
            <person name="Priest M."/>
            <person name="Roberts A."/>
            <person name="Saif S."/>
            <person name="Shea T."/>
            <person name="Sisk P."/>
            <person name="Sykes S."/>
            <person name="Wortman J."/>
            <person name="Nusbaum C."/>
            <person name="Birren B."/>
        </authorList>
    </citation>
    <scope>NUCLEOTIDE SEQUENCE [LARGE SCALE GENOMIC DNA]</scope>
    <source>
        <strain evidence="2 3">ATCC 49717</strain>
    </source>
</reference>
<dbReference type="Proteomes" id="UP000001096">
    <property type="component" value="Unassembled WGS sequence"/>
</dbReference>
<name>K8P4H8_9BRAD</name>
<evidence type="ECO:0000259" key="1">
    <source>
        <dbReference type="Pfam" id="PF08484"/>
    </source>
</evidence>
<dbReference type="InterPro" id="IPR013691">
    <property type="entry name" value="MeTrfase_14"/>
</dbReference>
<dbReference type="HOGENOM" id="CLU_050039_1_0_5"/>
<gene>
    <name evidence="2" type="ORF">HMPREF9695_02809</name>
</gene>
<dbReference type="AlphaFoldDB" id="K8P4H8"/>
<dbReference type="Gene3D" id="3.40.50.720">
    <property type="entry name" value="NAD(P)-binding Rossmann-like Domain"/>
    <property type="match status" value="1"/>
</dbReference>
<sequence length="387" mass="42435">MNCPVCRSSIFTQLYSIKQVPVFLNRRWTSRAAARAAEIGALSTEKCTKCGFVWNSAFEPDRVIYDQAYENDQTHSAAFQKHLAEVADRTIAAAESRPFHLLEVGCGQGVFLAELANRAGDLLLSATGYDPTYRGERKMPSNVTIAEKYFNRDTAPLMTVRPNIVVTRHTIEHVPDPVHFLSSIRDAINGDATLLIETPDVEWIVSRGEFQDLFYEHCSLFTADSLALAMGRAGWNPSRIDRVFGDQYLLATGTTSHVATDLSHALNKAAESKKLDPHNFLSHWKQVIHSANQPIALWGAGAKGVTFAMLVDPGADAIKAVVDINPEKQGHYLPKTGIPIISPSAAIDLGIQTVLVMNPNYLEEITRKLKSLGSSATVIPVIGGDDH</sequence>
<proteinExistence type="predicted"/>
<feature type="domain" description="C-methyltransferase" evidence="1">
    <location>
        <begin position="288"/>
        <end position="373"/>
    </location>
</feature>
<protein>
    <recommendedName>
        <fullName evidence="1">C-methyltransferase domain-containing protein</fullName>
    </recommendedName>
</protein>
<dbReference type="SUPFAM" id="SSF53335">
    <property type="entry name" value="S-adenosyl-L-methionine-dependent methyltransferases"/>
    <property type="match status" value="1"/>
</dbReference>
<comment type="caution">
    <text evidence="2">The sequence shown here is derived from an EMBL/GenBank/DDBJ whole genome shotgun (WGS) entry which is preliminary data.</text>
</comment>
<keyword evidence="3" id="KW-1185">Reference proteome</keyword>
<accession>K8P4H8</accession>
<evidence type="ECO:0000313" key="2">
    <source>
        <dbReference type="EMBL" id="EKS36391.1"/>
    </source>
</evidence>